<keyword evidence="3 7" id="KW-0136">Cellulose degradation</keyword>
<dbReference type="GO" id="GO:0030245">
    <property type="term" value="P:cellulose catabolic process"/>
    <property type="evidence" value="ECO:0007669"/>
    <property type="project" value="UniProtKB-KW"/>
</dbReference>
<keyword evidence="2 7" id="KW-0378">Hydrolase</keyword>
<evidence type="ECO:0000256" key="7">
    <source>
        <dbReference type="RuleBase" id="RU361153"/>
    </source>
</evidence>
<evidence type="ECO:0000256" key="2">
    <source>
        <dbReference type="ARBA" id="ARBA00022801"/>
    </source>
</evidence>
<dbReference type="PROSITE" id="PS51173">
    <property type="entry name" value="CBM2"/>
    <property type="match status" value="1"/>
</dbReference>
<evidence type="ECO:0000256" key="1">
    <source>
        <dbReference type="ARBA" id="ARBA00000966"/>
    </source>
</evidence>
<evidence type="ECO:0000313" key="10">
    <source>
        <dbReference type="EMBL" id="MBB3326625.1"/>
    </source>
</evidence>
<evidence type="ECO:0000256" key="4">
    <source>
        <dbReference type="ARBA" id="ARBA00023277"/>
    </source>
</evidence>
<evidence type="ECO:0000256" key="8">
    <source>
        <dbReference type="SAM" id="MobiDB-lite"/>
    </source>
</evidence>
<proteinExistence type="inferred from homology"/>
<reference evidence="10 11" key="1">
    <citation type="submission" date="2020-08" db="EMBL/GenBank/DDBJ databases">
        <title>Sequencing the genomes of 1000 actinobacteria strains.</title>
        <authorList>
            <person name="Klenk H.-P."/>
        </authorList>
    </citation>
    <scope>NUCLEOTIDE SEQUENCE [LARGE SCALE GENOMIC DNA]</scope>
    <source>
        <strain evidence="10 11">DSM 11053</strain>
    </source>
</reference>
<keyword evidence="5 7" id="KW-0326">Glycosidase</keyword>
<evidence type="ECO:0000259" key="9">
    <source>
        <dbReference type="PROSITE" id="PS51173"/>
    </source>
</evidence>
<keyword evidence="4 7" id="KW-0119">Carbohydrate metabolism</keyword>
<dbReference type="Pfam" id="PF00150">
    <property type="entry name" value="Cellulase"/>
    <property type="match status" value="1"/>
</dbReference>
<protein>
    <recommendedName>
        <fullName evidence="7">Endoglucanase</fullName>
        <ecNumber evidence="7">3.2.1.4</ecNumber>
    </recommendedName>
</protein>
<dbReference type="SUPFAM" id="SSF49384">
    <property type="entry name" value="Carbohydrate-binding domain"/>
    <property type="match status" value="1"/>
</dbReference>
<feature type="domain" description="CBM2" evidence="9">
    <location>
        <begin position="430"/>
        <end position="531"/>
    </location>
</feature>
<dbReference type="InterPro" id="IPR017853">
    <property type="entry name" value="GH"/>
</dbReference>
<dbReference type="SMART" id="SM00637">
    <property type="entry name" value="CBD_II"/>
    <property type="match status" value="1"/>
</dbReference>
<dbReference type="GO" id="GO:0030247">
    <property type="term" value="F:polysaccharide binding"/>
    <property type="evidence" value="ECO:0007669"/>
    <property type="project" value="UniProtKB-UniRule"/>
</dbReference>
<evidence type="ECO:0000256" key="5">
    <source>
        <dbReference type="ARBA" id="ARBA00023295"/>
    </source>
</evidence>
<comment type="caution">
    <text evidence="10">The sequence shown here is derived from an EMBL/GenBank/DDBJ whole genome shotgun (WGS) entry which is preliminary data.</text>
</comment>
<keyword evidence="11" id="KW-1185">Reference proteome</keyword>
<dbReference type="SUPFAM" id="SSF51445">
    <property type="entry name" value="(Trans)glycosidases"/>
    <property type="match status" value="1"/>
</dbReference>
<dbReference type="InterPro" id="IPR001547">
    <property type="entry name" value="Glyco_hydro_5"/>
</dbReference>
<evidence type="ECO:0000313" key="11">
    <source>
        <dbReference type="Proteomes" id="UP000565572"/>
    </source>
</evidence>
<dbReference type="InterPro" id="IPR001919">
    <property type="entry name" value="CBD2"/>
</dbReference>
<feature type="region of interest" description="Disordered" evidence="8">
    <location>
        <begin position="348"/>
        <end position="442"/>
    </location>
</feature>
<keyword evidence="6 7" id="KW-0624">Polysaccharide degradation</keyword>
<dbReference type="Pfam" id="PF00553">
    <property type="entry name" value="CBM_2"/>
    <property type="match status" value="1"/>
</dbReference>
<dbReference type="Proteomes" id="UP000565572">
    <property type="component" value="Unassembled WGS sequence"/>
</dbReference>
<dbReference type="EC" id="3.2.1.4" evidence="7"/>
<dbReference type="GO" id="GO:0008810">
    <property type="term" value="F:cellulase activity"/>
    <property type="evidence" value="ECO:0007669"/>
    <property type="project" value="UniProtKB-EC"/>
</dbReference>
<dbReference type="Gene3D" id="2.60.40.290">
    <property type="match status" value="1"/>
</dbReference>
<dbReference type="EMBL" id="JACHZG010000001">
    <property type="protein sequence ID" value="MBB3326625.1"/>
    <property type="molecule type" value="Genomic_DNA"/>
</dbReference>
<dbReference type="InterPro" id="IPR008965">
    <property type="entry name" value="CBM2/CBM3_carb-bd_dom_sf"/>
</dbReference>
<sequence>MSATALPAVAAAPTGWLHTKGSRILDSKNADHVIRATSWFGMETANCAPHGLWQIKLDDGMAEIASFGFNAIRLPYSNECLAATETSGIDLTLNPALKGLTPLQVMDAFVASAKAHGLSVILDRHRPDSGAQSELWYTSTWSESRWISDWTMLARRYAKDPTVVGVDLHNEPHGTACWGCGDPKRDWAAAATRAGNAVLAVNPRLLIVVEGVEQQKSSKTWWGGGLADAKKHPVKLKVANRLVYSTHDYPASVFAQPWFSAKNYPKNLPGVWKASWGYLQESGTAPVLLGEFGTKLETTSDQQWLTTLVEYVRKNKMSFAYWSFNPNSGDTGGLVKDDWRTPQQAKLDVLRPILGKQTPFTPSTKTTKPTPGSTTQRRTSGPQPEPTPSASAAPSTPAPSASPSAEPSVAPSEPTASPSEPASSTSPGTATGTADGTTADWKVQSSWPGGYVAELTVSSEQARQGWTVSWPDAEASSVVNAWGMTCTDAAGTISCSGDGWGGDLRPGQPVRVGVQVATPGTAPTAPTLTVS</sequence>
<dbReference type="PANTHER" id="PTHR35923">
    <property type="entry name" value="MAJOR EXTRACELLULAR ENDOGLUCANASE"/>
    <property type="match status" value="1"/>
</dbReference>
<feature type="compositionally biased region" description="Low complexity" evidence="8">
    <location>
        <begin position="388"/>
        <end position="439"/>
    </location>
</feature>
<evidence type="ECO:0000256" key="6">
    <source>
        <dbReference type="ARBA" id="ARBA00023326"/>
    </source>
</evidence>
<dbReference type="PANTHER" id="PTHR35923:SF2">
    <property type="entry name" value="ENDOGLUCANASE"/>
    <property type="match status" value="1"/>
</dbReference>
<dbReference type="Gene3D" id="3.20.20.80">
    <property type="entry name" value="Glycosidases"/>
    <property type="match status" value="1"/>
</dbReference>
<dbReference type="AlphaFoldDB" id="A0A7W5JUM0"/>
<comment type="catalytic activity">
    <reaction evidence="1 7">
        <text>Endohydrolysis of (1-&gt;4)-beta-D-glucosidic linkages in cellulose, lichenin and cereal beta-D-glucans.</text>
        <dbReference type="EC" id="3.2.1.4"/>
    </reaction>
</comment>
<dbReference type="InterPro" id="IPR012291">
    <property type="entry name" value="CBM2_carb-bd_dom_sf"/>
</dbReference>
<evidence type="ECO:0000256" key="3">
    <source>
        <dbReference type="ARBA" id="ARBA00023001"/>
    </source>
</evidence>
<name>A0A7W5JUM0_9ACTN</name>
<dbReference type="PROSITE" id="PS00659">
    <property type="entry name" value="GLYCOSYL_HYDROL_F5"/>
    <property type="match status" value="1"/>
</dbReference>
<dbReference type="InterPro" id="IPR018087">
    <property type="entry name" value="Glyco_hydro_5_CS"/>
</dbReference>
<feature type="compositionally biased region" description="Low complexity" evidence="8">
    <location>
        <begin position="358"/>
        <end position="375"/>
    </location>
</feature>
<gene>
    <name evidence="10" type="ORF">FHX39_001569</name>
</gene>
<comment type="similarity">
    <text evidence="7">Belongs to the glycosyl hydrolase 5 (cellulase A) family.</text>
</comment>
<organism evidence="10 11">
    <name type="scientific">Microlunatus antarcticus</name>
    <dbReference type="NCBI Taxonomy" id="53388"/>
    <lineage>
        <taxon>Bacteria</taxon>
        <taxon>Bacillati</taxon>
        <taxon>Actinomycetota</taxon>
        <taxon>Actinomycetes</taxon>
        <taxon>Propionibacteriales</taxon>
        <taxon>Propionibacteriaceae</taxon>
        <taxon>Microlunatus</taxon>
    </lineage>
</organism>
<accession>A0A7W5JUM0</accession>